<sequence>MKTSTFQHTNAQVQSQKTAQAIAEGVAQAVAEGVAQRVAHELFARRDATYAAFQSKLMPTVEPSLVIGVRMPQVRALAKTLERVGEADAYMHTLPHTYYEENMLHAVLLSHCANFTECITLLDEFLPYVDNWAVCDALSPQVFAAHTTALMPHIARWLTTTAVYTQRFALKMLMTHYLDEHFCTEYLDIPAHIHTNEYYVAMMIAWFYATALAKQWEDTAAFLRKNTLDDFVHNKTIQKACESRRLSAEQKAYVRTLRR</sequence>
<dbReference type="RefSeq" id="WP_006304344.1">
    <property type="nucleotide sequence ID" value="NZ_AEDQ01000026.1"/>
</dbReference>
<keyword evidence="2" id="KW-1185">Reference proteome</keyword>
<organism evidence="1 2">
    <name type="scientific">Fannyhessea vaginae PB189-T1-4</name>
    <dbReference type="NCBI Taxonomy" id="866774"/>
    <lineage>
        <taxon>Bacteria</taxon>
        <taxon>Bacillati</taxon>
        <taxon>Actinomycetota</taxon>
        <taxon>Coriobacteriia</taxon>
        <taxon>Coriobacteriales</taxon>
        <taxon>Atopobiaceae</taxon>
        <taxon>Fannyhessea</taxon>
    </lineage>
</organism>
<dbReference type="PANTHER" id="PTHR34070:SF1">
    <property type="entry name" value="DNA ALKYLATION REPAIR PROTEIN"/>
    <property type="match status" value="1"/>
</dbReference>
<protein>
    <recommendedName>
        <fullName evidence="3">DNA alkylation repair enzyme</fullName>
    </recommendedName>
</protein>
<comment type="caution">
    <text evidence="1">The sequence shown here is derived from an EMBL/GenBank/DDBJ whole genome shotgun (WGS) entry which is preliminary data.</text>
</comment>
<evidence type="ECO:0000313" key="2">
    <source>
        <dbReference type="Proteomes" id="UP000004431"/>
    </source>
</evidence>
<dbReference type="CDD" id="cd06561">
    <property type="entry name" value="AlkD_like"/>
    <property type="match status" value="1"/>
</dbReference>
<reference evidence="1 2" key="1">
    <citation type="submission" date="2010-08" db="EMBL/GenBank/DDBJ databases">
        <authorList>
            <person name="Durkin A.S."/>
            <person name="Madupu R."/>
            <person name="Torralba M."/>
            <person name="Gillis M."/>
            <person name="Methe B."/>
            <person name="Sutton G."/>
            <person name="Nelson K.E."/>
        </authorList>
    </citation>
    <scope>NUCLEOTIDE SEQUENCE [LARGE SCALE GENOMIC DNA]</scope>
    <source>
        <strain evidence="1 2">PB189-T1-4</strain>
    </source>
</reference>
<name>A0ABN0AZJ5_9ACTN</name>
<dbReference type="InterPro" id="IPR014825">
    <property type="entry name" value="DNA_alkylation"/>
</dbReference>
<dbReference type="Gene3D" id="1.25.10.90">
    <property type="match status" value="1"/>
</dbReference>
<gene>
    <name evidence="1" type="ORF">HMPREF9248_0048</name>
</gene>
<accession>A0ABN0AZJ5</accession>
<dbReference type="PANTHER" id="PTHR34070">
    <property type="entry name" value="ARMADILLO-TYPE FOLD"/>
    <property type="match status" value="1"/>
</dbReference>
<evidence type="ECO:0000313" key="1">
    <source>
        <dbReference type="EMBL" id="EFL43949.1"/>
    </source>
</evidence>
<dbReference type="InterPro" id="IPR016024">
    <property type="entry name" value="ARM-type_fold"/>
</dbReference>
<evidence type="ECO:0008006" key="3">
    <source>
        <dbReference type="Google" id="ProtNLM"/>
    </source>
</evidence>
<proteinExistence type="predicted"/>
<dbReference type="Proteomes" id="UP000004431">
    <property type="component" value="Unassembled WGS sequence"/>
</dbReference>
<dbReference type="EMBL" id="AEDQ01000026">
    <property type="protein sequence ID" value="EFL43949.1"/>
    <property type="molecule type" value="Genomic_DNA"/>
</dbReference>
<dbReference type="Pfam" id="PF08713">
    <property type="entry name" value="DNA_alkylation"/>
    <property type="match status" value="1"/>
</dbReference>
<dbReference type="SUPFAM" id="SSF48371">
    <property type="entry name" value="ARM repeat"/>
    <property type="match status" value="1"/>
</dbReference>